<evidence type="ECO:0000313" key="1">
    <source>
        <dbReference type="EMBL" id="GFX94434.1"/>
    </source>
</evidence>
<gene>
    <name evidence="1" type="ORF">TNCV_4294761</name>
</gene>
<dbReference type="AlphaFoldDB" id="A0A8X6RL73"/>
<keyword evidence="2" id="KW-1185">Reference proteome</keyword>
<name>A0A8X6RL73_TRICX</name>
<evidence type="ECO:0000313" key="2">
    <source>
        <dbReference type="Proteomes" id="UP000887159"/>
    </source>
</evidence>
<organism evidence="1 2">
    <name type="scientific">Trichonephila clavipes</name>
    <name type="common">Golden silk orbweaver</name>
    <name type="synonym">Nephila clavipes</name>
    <dbReference type="NCBI Taxonomy" id="2585209"/>
    <lineage>
        <taxon>Eukaryota</taxon>
        <taxon>Metazoa</taxon>
        <taxon>Ecdysozoa</taxon>
        <taxon>Arthropoda</taxon>
        <taxon>Chelicerata</taxon>
        <taxon>Arachnida</taxon>
        <taxon>Araneae</taxon>
        <taxon>Araneomorphae</taxon>
        <taxon>Entelegynae</taxon>
        <taxon>Araneoidea</taxon>
        <taxon>Nephilidae</taxon>
        <taxon>Trichonephila</taxon>
    </lineage>
</organism>
<dbReference type="Proteomes" id="UP000887159">
    <property type="component" value="Unassembled WGS sequence"/>
</dbReference>
<comment type="caution">
    <text evidence="1">The sequence shown here is derived from an EMBL/GenBank/DDBJ whole genome shotgun (WGS) entry which is preliminary data.</text>
</comment>
<accession>A0A8X6RL73</accession>
<dbReference type="EMBL" id="BMAU01021177">
    <property type="protein sequence ID" value="GFX94434.1"/>
    <property type="molecule type" value="Genomic_DNA"/>
</dbReference>
<protein>
    <submittedName>
        <fullName evidence="1">Uncharacterized protein</fullName>
    </submittedName>
</protein>
<proteinExistence type="predicted"/>
<sequence length="112" mass="12992">MATGSYMTPIYSRSQSEVQGDLHRINEDYQDCSKTLTRALVTQPPANERGRWGFSERTLDAEVDDPGLRKIEQREQWPSRHPPPVVYKRDAYVSLNTQIPETIVKIECHQLY</sequence>
<reference evidence="1" key="1">
    <citation type="submission" date="2020-08" db="EMBL/GenBank/DDBJ databases">
        <title>Multicomponent nature underlies the extraordinary mechanical properties of spider dragline silk.</title>
        <authorList>
            <person name="Kono N."/>
            <person name="Nakamura H."/>
            <person name="Mori M."/>
            <person name="Yoshida Y."/>
            <person name="Ohtoshi R."/>
            <person name="Malay A.D."/>
            <person name="Moran D.A.P."/>
            <person name="Tomita M."/>
            <person name="Numata K."/>
            <person name="Arakawa K."/>
        </authorList>
    </citation>
    <scope>NUCLEOTIDE SEQUENCE</scope>
</reference>